<dbReference type="Proteomes" id="UP001165121">
    <property type="component" value="Unassembled WGS sequence"/>
</dbReference>
<proteinExistence type="predicted"/>
<accession>A0A9W6WWN1</accession>
<dbReference type="EMBL" id="BSXT01000197">
    <property type="protein sequence ID" value="GMF20474.1"/>
    <property type="molecule type" value="Genomic_DNA"/>
</dbReference>
<keyword evidence="2" id="KW-1185">Reference proteome</keyword>
<name>A0A9W6WWN1_9STRA</name>
<sequence>MLWFTGILPQIMKINPSLSYARHQYQKDHAMEELEHVENAMATYKTSGGGNALRAESRRLKVVPWYELAEVCRAPLFENQSG</sequence>
<evidence type="ECO:0000313" key="2">
    <source>
        <dbReference type="Proteomes" id="UP001165121"/>
    </source>
</evidence>
<organism evidence="1 2">
    <name type="scientific">Phytophthora fragariaefolia</name>
    <dbReference type="NCBI Taxonomy" id="1490495"/>
    <lineage>
        <taxon>Eukaryota</taxon>
        <taxon>Sar</taxon>
        <taxon>Stramenopiles</taxon>
        <taxon>Oomycota</taxon>
        <taxon>Peronosporomycetes</taxon>
        <taxon>Peronosporales</taxon>
        <taxon>Peronosporaceae</taxon>
        <taxon>Phytophthora</taxon>
    </lineage>
</organism>
<comment type="caution">
    <text evidence="1">The sequence shown here is derived from an EMBL/GenBank/DDBJ whole genome shotgun (WGS) entry which is preliminary data.</text>
</comment>
<dbReference type="AlphaFoldDB" id="A0A9W6WWN1"/>
<gene>
    <name evidence="1" type="ORF">Pfra01_000245800</name>
</gene>
<reference evidence="1" key="1">
    <citation type="submission" date="2023-04" db="EMBL/GenBank/DDBJ databases">
        <title>Phytophthora fragariaefolia NBRC 109709.</title>
        <authorList>
            <person name="Ichikawa N."/>
            <person name="Sato H."/>
            <person name="Tonouchi N."/>
        </authorList>
    </citation>
    <scope>NUCLEOTIDE SEQUENCE</scope>
    <source>
        <strain evidence="1">NBRC 109709</strain>
    </source>
</reference>
<evidence type="ECO:0000313" key="1">
    <source>
        <dbReference type="EMBL" id="GMF20474.1"/>
    </source>
</evidence>
<protein>
    <submittedName>
        <fullName evidence="1">Unnamed protein product</fullName>
    </submittedName>
</protein>